<dbReference type="EMBL" id="MU003515">
    <property type="protein sequence ID" value="KAF2468576.1"/>
    <property type="molecule type" value="Genomic_DNA"/>
</dbReference>
<sequence length="248" mass="27693">MPPTLHLVRHAEGCHNVNHAVHIHDATLTHNGKLQCLQLQKSFPHHNTIDLVLSSPLRRAIQTAILSFGPTLARPEVPYLVIPAAQEVSNLNCDVGHPRNLLEISISQLFGEENLGFSLGKINLDAVEDGWNSKTGYWASEKAAIEKRAADLRTWLFQRPESHVLLVTHGAFLHYLTEDWTGDDPVRGTAYLNCEVRQFNFTPSSSKYEAHIVEAAESKKSRGASHPEDDPHVLEELGELEKVEPSRL</sequence>
<evidence type="ECO:0000313" key="2">
    <source>
        <dbReference type="Proteomes" id="UP000799755"/>
    </source>
</evidence>
<keyword evidence="2" id="KW-1185">Reference proteome</keyword>
<proteinExistence type="predicted"/>
<dbReference type="Proteomes" id="UP000799755">
    <property type="component" value="Unassembled WGS sequence"/>
</dbReference>
<comment type="caution">
    <text evidence="1">The sequence shown here is derived from an EMBL/GenBank/DDBJ whole genome shotgun (WGS) entry which is preliminary data.</text>
</comment>
<reference evidence="1" key="1">
    <citation type="journal article" date="2020" name="Stud. Mycol.">
        <title>101 Dothideomycetes genomes: a test case for predicting lifestyles and emergence of pathogens.</title>
        <authorList>
            <person name="Haridas S."/>
            <person name="Albert R."/>
            <person name="Binder M."/>
            <person name="Bloem J."/>
            <person name="Labutti K."/>
            <person name="Salamov A."/>
            <person name="Andreopoulos B."/>
            <person name="Baker S."/>
            <person name="Barry K."/>
            <person name="Bills G."/>
            <person name="Bluhm B."/>
            <person name="Cannon C."/>
            <person name="Castanera R."/>
            <person name="Culley D."/>
            <person name="Daum C."/>
            <person name="Ezra D."/>
            <person name="Gonzalez J."/>
            <person name="Henrissat B."/>
            <person name="Kuo A."/>
            <person name="Liang C."/>
            <person name="Lipzen A."/>
            <person name="Lutzoni F."/>
            <person name="Magnuson J."/>
            <person name="Mondo S."/>
            <person name="Nolan M."/>
            <person name="Ohm R."/>
            <person name="Pangilinan J."/>
            <person name="Park H.-J."/>
            <person name="Ramirez L."/>
            <person name="Alfaro M."/>
            <person name="Sun H."/>
            <person name="Tritt A."/>
            <person name="Yoshinaga Y."/>
            <person name="Zwiers L.-H."/>
            <person name="Turgeon B."/>
            <person name="Goodwin S."/>
            <person name="Spatafora J."/>
            <person name="Crous P."/>
            <person name="Grigoriev I."/>
        </authorList>
    </citation>
    <scope>NUCLEOTIDE SEQUENCE</scope>
    <source>
        <strain evidence="1">ATCC 200398</strain>
    </source>
</reference>
<protein>
    <submittedName>
        <fullName evidence="1">Phosphoglycerate mutase-like protein</fullName>
    </submittedName>
</protein>
<gene>
    <name evidence="1" type="ORF">BDR25DRAFT_265331</name>
</gene>
<organism evidence="1 2">
    <name type="scientific">Lindgomyces ingoldianus</name>
    <dbReference type="NCBI Taxonomy" id="673940"/>
    <lineage>
        <taxon>Eukaryota</taxon>
        <taxon>Fungi</taxon>
        <taxon>Dikarya</taxon>
        <taxon>Ascomycota</taxon>
        <taxon>Pezizomycotina</taxon>
        <taxon>Dothideomycetes</taxon>
        <taxon>Pleosporomycetidae</taxon>
        <taxon>Pleosporales</taxon>
        <taxon>Lindgomycetaceae</taxon>
        <taxon>Lindgomyces</taxon>
    </lineage>
</organism>
<accession>A0ACB6QQY1</accession>
<evidence type="ECO:0000313" key="1">
    <source>
        <dbReference type="EMBL" id="KAF2468576.1"/>
    </source>
</evidence>
<name>A0ACB6QQY1_9PLEO</name>